<dbReference type="AlphaFoldDB" id="A0A6A6ZS58"/>
<proteinExistence type="predicted"/>
<keyword evidence="2" id="KW-1185">Reference proteome</keyword>
<dbReference type="OrthoDB" id="8300214at2759"/>
<protein>
    <submittedName>
        <fullName evidence="1">SAM-dependent methyltransferase</fullName>
    </submittedName>
</protein>
<organism evidence="1 2">
    <name type="scientific">Ophiobolus disseminans</name>
    <dbReference type="NCBI Taxonomy" id="1469910"/>
    <lineage>
        <taxon>Eukaryota</taxon>
        <taxon>Fungi</taxon>
        <taxon>Dikarya</taxon>
        <taxon>Ascomycota</taxon>
        <taxon>Pezizomycotina</taxon>
        <taxon>Dothideomycetes</taxon>
        <taxon>Pleosporomycetidae</taxon>
        <taxon>Pleosporales</taxon>
        <taxon>Pleosporineae</taxon>
        <taxon>Phaeosphaeriaceae</taxon>
        <taxon>Ophiobolus</taxon>
    </lineage>
</organism>
<gene>
    <name evidence="1" type="ORF">CC86DRAFT_371894</name>
</gene>
<dbReference type="SUPFAM" id="SSF53335">
    <property type="entry name" value="S-adenosyl-L-methionine-dependent methyltransferases"/>
    <property type="match status" value="1"/>
</dbReference>
<reference evidence="1" key="1">
    <citation type="journal article" date="2020" name="Stud. Mycol.">
        <title>101 Dothideomycetes genomes: a test case for predicting lifestyles and emergence of pathogens.</title>
        <authorList>
            <person name="Haridas S."/>
            <person name="Albert R."/>
            <person name="Binder M."/>
            <person name="Bloem J."/>
            <person name="Labutti K."/>
            <person name="Salamov A."/>
            <person name="Andreopoulos B."/>
            <person name="Baker S."/>
            <person name="Barry K."/>
            <person name="Bills G."/>
            <person name="Bluhm B."/>
            <person name="Cannon C."/>
            <person name="Castanera R."/>
            <person name="Culley D."/>
            <person name="Daum C."/>
            <person name="Ezra D."/>
            <person name="Gonzalez J."/>
            <person name="Henrissat B."/>
            <person name="Kuo A."/>
            <person name="Liang C."/>
            <person name="Lipzen A."/>
            <person name="Lutzoni F."/>
            <person name="Magnuson J."/>
            <person name="Mondo S."/>
            <person name="Nolan M."/>
            <person name="Ohm R."/>
            <person name="Pangilinan J."/>
            <person name="Park H.-J."/>
            <person name="Ramirez L."/>
            <person name="Alfaro M."/>
            <person name="Sun H."/>
            <person name="Tritt A."/>
            <person name="Yoshinaga Y."/>
            <person name="Zwiers L.-H."/>
            <person name="Turgeon B."/>
            <person name="Goodwin S."/>
            <person name="Spatafora J."/>
            <person name="Crous P."/>
            <person name="Grigoriev I."/>
        </authorList>
    </citation>
    <scope>NUCLEOTIDE SEQUENCE</scope>
    <source>
        <strain evidence="1">CBS 113818</strain>
    </source>
</reference>
<dbReference type="GO" id="GO:0032259">
    <property type="term" value="P:methylation"/>
    <property type="evidence" value="ECO:0007669"/>
    <property type="project" value="UniProtKB-KW"/>
</dbReference>
<evidence type="ECO:0000313" key="2">
    <source>
        <dbReference type="Proteomes" id="UP000799424"/>
    </source>
</evidence>
<dbReference type="Gene3D" id="3.40.50.150">
    <property type="entry name" value="Vaccinia Virus protein VP39"/>
    <property type="match status" value="1"/>
</dbReference>
<keyword evidence="1" id="KW-0808">Transferase</keyword>
<dbReference type="GO" id="GO:0008168">
    <property type="term" value="F:methyltransferase activity"/>
    <property type="evidence" value="ECO:0007669"/>
    <property type="project" value="UniProtKB-KW"/>
</dbReference>
<dbReference type="EMBL" id="MU006231">
    <property type="protein sequence ID" value="KAF2823648.1"/>
    <property type="molecule type" value="Genomic_DNA"/>
</dbReference>
<dbReference type="CDD" id="cd02440">
    <property type="entry name" value="AdoMet_MTases"/>
    <property type="match status" value="1"/>
</dbReference>
<sequence>MSTQPNPAFIARLSIYDPTHINIQDSQTLHRLVLLQHWNITTGSNLLELGCGQGDCTTVLASAVGEQGSVTAVDPADLDYGSPYTLGQAQGHISHGPLGRRITWIQQSPLDYLSSLSSTSSLPAHDTKTFDAIVLAHSLWYFSSPSLILSTFRAIKQHSKRLILAEWSLAATHLSAQPHVLAALAQAALECRKSKSESNVRTVLAPKRLTELALAAGWQLESETRVPSGEGLLDGQWEVAACLAASFEKEVEQQVSDKRERGVVLALRDACEASLEGVQGGQKEVMAMDVWTANFV</sequence>
<dbReference type="Proteomes" id="UP000799424">
    <property type="component" value="Unassembled WGS sequence"/>
</dbReference>
<dbReference type="InterPro" id="IPR029063">
    <property type="entry name" value="SAM-dependent_MTases_sf"/>
</dbReference>
<accession>A0A6A6ZS58</accession>
<keyword evidence="1" id="KW-0489">Methyltransferase</keyword>
<name>A0A6A6ZS58_9PLEO</name>
<evidence type="ECO:0000313" key="1">
    <source>
        <dbReference type="EMBL" id="KAF2823648.1"/>
    </source>
</evidence>